<dbReference type="CDD" id="cd06225">
    <property type="entry name" value="HAMP"/>
    <property type="match status" value="1"/>
</dbReference>
<dbReference type="RefSeq" id="WP_079440612.1">
    <property type="nucleotide sequence ID" value="NZ_MZGT01000040.1"/>
</dbReference>
<dbReference type="PANTHER" id="PTHR32089:SF112">
    <property type="entry name" value="LYSOZYME-LIKE PROTEIN-RELATED"/>
    <property type="match status" value="1"/>
</dbReference>
<feature type="domain" description="HAMP" evidence="6">
    <location>
        <begin position="350"/>
        <end position="402"/>
    </location>
</feature>
<dbReference type="InterPro" id="IPR003660">
    <property type="entry name" value="HAMP_dom"/>
</dbReference>
<evidence type="ECO:0000256" key="1">
    <source>
        <dbReference type="ARBA" id="ARBA00023224"/>
    </source>
</evidence>
<keyword evidence="4" id="KW-0812">Transmembrane</keyword>
<dbReference type="GO" id="GO:0007165">
    <property type="term" value="P:signal transduction"/>
    <property type="evidence" value="ECO:0007669"/>
    <property type="project" value="UniProtKB-KW"/>
</dbReference>
<dbReference type="PROSITE" id="PS50111">
    <property type="entry name" value="CHEMOTAXIS_TRANSDUC_2"/>
    <property type="match status" value="1"/>
</dbReference>
<dbReference type="AlphaFoldDB" id="A0A1V4IK15"/>
<evidence type="ECO:0000313" key="7">
    <source>
        <dbReference type="EMBL" id="OPJ60368.1"/>
    </source>
</evidence>
<dbReference type="GO" id="GO:0016020">
    <property type="term" value="C:membrane"/>
    <property type="evidence" value="ECO:0007669"/>
    <property type="project" value="InterPro"/>
</dbReference>
<reference evidence="7 8" key="1">
    <citation type="submission" date="2017-03" db="EMBL/GenBank/DDBJ databases">
        <title>Genome sequence of Clostridium chromiireducens DSM 23318.</title>
        <authorList>
            <person name="Poehlein A."/>
            <person name="Daniel R."/>
        </authorList>
    </citation>
    <scope>NUCLEOTIDE SEQUENCE [LARGE SCALE GENOMIC DNA]</scope>
    <source>
        <strain evidence="7 8">DSM 23318</strain>
    </source>
</reference>
<evidence type="ECO:0000256" key="4">
    <source>
        <dbReference type="SAM" id="Phobius"/>
    </source>
</evidence>
<feature type="transmembrane region" description="Helical" evidence="4">
    <location>
        <begin position="330"/>
        <end position="348"/>
    </location>
</feature>
<evidence type="ECO:0000259" key="5">
    <source>
        <dbReference type="PROSITE" id="PS50111"/>
    </source>
</evidence>
<dbReference type="Gene3D" id="6.10.340.10">
    <property type="match status" value="1"/>
</dbReference>
<dbReference type="Pfam" id="PF00015">
    <property type="entry name" value="MCPsignal"/>
    <property type="match status" value="1"/>
</dbReference>
<keyword evidence="8" id="KW-1185">Reference proteome</keyword>
<accession>A0A1V4IK15</accession>
<comment type="caution">
    <text evidence="7">The sequence shown here is derived from an EMBL/GenBank/DDBJ whole genome shotgun (WGS) entry which is preliminary data.</text>
</comment>
<comment type="similarity">
    <text evidence="2">Belongs to the methyl-accepting chemotaxis (MCP) protein family.</text>
</comment>
<dbReference type="CDD" id="cd12912">
    <property type="entry name" value="PDC2_MCP_like"/>
    <property type="match status" value="1"/>
</dbReference>
<name>A0A1V4IK15_9CLOT</name>
<dbReference type="SMART" id="SM00304">
    <property type="entry name" value="HAMP"/>
    <property type="match status" value="1"/>
</dbReference>
<feature type="domain" description="Methyl-accepting transducer" evidence="5">
    <location>
        <begin position="421"/>
        <end position="671"/>
    </location>
</feature>
<keyword evidence="4" id="KW-0472">Membrane</keyword>
<keyword evidence="1 3" id="KW-0807">Transducer</keyword>
<evidence type="ECO:0000256" key="3">
    <source>
        <dbReference type="PROSITE-ProRule" id="PRU00284"/>
    </source>
</evidence>
<dbReference type="EMBL" id="MZGT01000040">
    <property type="protein sequence ID" value="OPJ60368.1"/>
    <property type="molecule type" value="Genomic_DNA"/>
</dbReference>
<dbReference type="SMART" id="SM00283">
    <property type="entry name" value="MA"/>
    <property type="match status" value="1"/>
</dbReference>
<dbReference type="OrthoDB" id="9760371at2"/>
<dbReference type="InterPro" id="IPR004089">
    <property type="entry name" value="MCPsignal_dom"/>
</dbReference>
<evidence type="ECO:0000256" key="2">
    <source>
        <dbReference type="ARBA" id="ARBA00029447"/>
    </source>
</evidence>
<dbReference type="STRING" id="225345.CLCHR_29870"/>
<organism evidence="7 8">
    <name type="scientific">Clostridium chromiireducens</name>
    <dbReference type="NCBI Taxonomy" id="225345"/>
    <lineage>
        <taxon>Bacteria</taxon>
        <taxon>Bacillati</taxon>
        <taxon>Bacillota</taxon>
        <taxon>Clostridia</taxon>
        <taxon>Eubacteriales</taxon>
        <taxon>Clostridiaceae</taxon>
        <taxon>Clostridium</taxon>
    </lineage>
</organism>
<evidence type="ECO:0000259" key="6">
    <source>
        <dbReference type="PROSITE" id="PS50885"/>
    </source>
</evidence>
<protein>
    <submittedName>
        <fullName evidence="7">Methyl-accepting chemotaxis protein McpB</fullName>
    </submittedName>
</protein>
<gene>
    <name evidence="7" type="primary">mcpB_15</name>
    <name evidence="7" type="ORF">CLCHR_29870</name>
</gene>
<dbReference type="Pfam" id="PF00672">
    <property type="entry name" value="HAMP"/>
    <property type="match status" value="1"/>
</dbReference>
<dbReference type="Proteomes" id="UP000191056">
    <property type="component" value="Unassembled WGS sequence"/>
</dbReference>
<feature type="transmembrane region" description="Helical" evidence="4">
    <location>
        <begin position="42"/>
        <end position="62"/>
    </location>
</feature>
<dbReference type="PANTHER" id="PTHR32089">
    <property type="entry name" value="METHYL-ACCEPTING CHEMOTAXIS PROTEIN MCPB"/>
    <property type="match status" value="1"/>
</dbReference>
<evidence type="ECO:0000313" key="8">
    <source>
        <dbReference type="Proteomes" id="UP000191056"/>
    </source>
</evidence>
<keyword evidence="4" id="KW-1133">Transmembrane helix</keyword>
<dbReference type="Gene3D" id="1.10.287.950">
    <property type="entry name" value="Methyl-accepting chemotaxis protein"/>
    <property type="match status" value="1"/>
</dbReference>
<dbReference type="PROSITE" id="PS50885">
    <property type="entry name" value="HAMP"/>
    <property type="match status" value="1"/>
</dbReference>
<dbReference type="SUPFAM" id="SSF58104">
    <property type="entry name" value="Methyl-accepting chemotaxis protein (MCP) signaling domain"/>
    <property type="match status" value="1"/>
</dbReference>
<sequence>MIKIFKVNHKKTAKNIRDKKKRNILYEFERIIRSSKIKTRLMISYGLLVLIPLLIVGVTSVLQSKNSIDNKISNFSSQVMSQIGLNILSEMDKNSNFAMSIVTEPDFQDYFENKQEIDLSEGYRRINDLTNLMKSKAGTKNDMTGLGIIGTDNEKIGSFSNQLSDDIRRNLSDLSNEGKGKFVWSLNKNASGYKIYASAQINTLTTGENFGIIIEELNPKLFVNLFKNVSLGTNSDIFVVDSKGIVILNEDSSLIGTEYKDKSIIEKIKDKEKDLFNIDDETKQTKQYFSTNDGESLVSYAPLSGSDWYVVGVIPYSYLNLESNILRNNTIIIGLVSFIISMLVALIVSRSISNPLGKLVSLMKKAKNGNLALLITDDSKDEIGEVINAFNDMVIKISTLISGVKILANNVSNNTKTIAEVSERSCSSSEEIAATMSEIAQGASNQAISANEGMECMNILSNGINKVSRKTENVWDVLEETQKLKKEAVVSVKILKNKAEETSKVSAKIVGDVNSLNLNVKDIKEIVELIGDIAERTNLLALNAAIEAARAGDAGKGFAIVADEVRKLADKSKESSVQINKIINDIENKVEVMVREAGNSTTIIKEQMNAVENTDEAFKIIFEGMNQISYQLKDIVGSINEIVDSKDKTKIAMESISAISEETAAATEQVSAGANEQIEEIQKVSQFAEELNVVVEKLNSTIDQFVVN</sequence>
<proteinExistence type="inferred from homology"/>
<dbReference type="Gene3D" id="3.30.450.20">
    <property type="entry name" value="PAS domain"/>
    <property type="match status" value="1"/>
</dbReference>